<protein>
    <recommendedName>
        <fullName evidence="2">UBX domain-containing protein</fullName>
    </recommendedName>
</protein>
<dbReference type="InterPro" id="IPR036249">
    <property type="entry name" value="Thioredoxin-like_sf"/>
</dbReference>
<dbReference type="RefSeq" id="XP_062877252.1">
    <property type="nucleotide sequence ID" value="XM_063021182.1"/>
</dbReference>
<proteinExistence type="predicted"/>
<dbReference type="Gene3D" id="3.40.30.10">
    <property type="entry name" value="Glutaredoxin"/>
    <property type="match status" value="1"/>
</dbReference>
<gene>
    <name evidence="3" type="ORF">PUMCH_002164</name>
</gene>
<dbReference type="InterPro" id="IPR006577">
    <property type="entry name" value="UAS"/>
</dbReference>
<dbReference type="InterPro" id="IPR050730">
    <property type="entry name" value="UBX_domain-protein"/>
</dbReference>
<dbReference type="PROSITE" id="PS50330">
    <property type="entry name" value="UIM"/>
    <property type="match status" value="1"/>
</dbReference>
<feature type="region of interest" description="Disordered" evidence="1">
    <location>
        <begin position="370"/>
        <end position="412"/>
    </location>
</feature>
<dbReference type="Gene3D" id="3.10.20.90">
    <property type="entry name" value="Phosphatidylinositol 3-kinase Catalytic Subunit, Chain A, domain 1"/>
    <property type="match status" value="1"/>
</dbReference>
<dbReference type="InterPro" id="IPR003903">
    <property type="entry name" value="UIM_dom"/>
</dbReference>
<dbReference type="PANTHER" id="PTHR23322:SF6">
    <property type="entry name" value="UBX DOMAIN-CONTAINING PROTEIN 7"/>
    <property type="match status" value="1"/>
</dbReference>
<dbReference type="PROSITE" id="PS50033">
    <property type="entry name" value="UBX"/>
    <property type="match status" value="1"/>
</dbReference>
<dbReference type="KEGG" id="asau:88173229"/>
<dbReference type="SUPFAM" id="SSF52833">
    <property type="entry name" value="Thioredoxin-like"/>
    <property type="match status" value="1"/>
</dbReference>
<dbReference type="CDD" id="cd14346">
    <property type="entry name" value="UBA_Ubx5_like"/>
    <property type="match status" value="1"/>
</dbReference>
<dbReference type="InterPro" id="IPR001012">
    <property type="entry name" value="UBX_dom"/>
</dbReference>
<dbReference type="Gene3D" id="1.10.8.10">
    <property type="entry name" value="DNA helicase RuvA subunit, C-terminal domain"/>
    <property type="match status" value="1"/>
</dbReference>
<dbReference type="PANTHER" id="PTHR23322">
    <property type="entry name" value="FAS-ASSOCIATED PROTEIN"/>
    <property type="match status" value="1"/>
</dbReference>
<dbReference type="Proteomes" id="UP001338582">
    <property type="component" value="Chromosome 2"/>
</dbReference>
<feature type="domain" description="UBX" evidence="2">
    <location>
        <begin position="406"/>
        <end position="493"/>
    </location>
</feature>
<feature type="region of interest" description="Disordered" evidence="1">
    <location>
        <begin position="172"/>
        <end position="192"/>
    </location>
</feature>
<accession>A0AAX4H8W5</accession>
<evidence type="ECO:0000313" key="4">
    <source>
        <dbReference type="Proteomes" id="UP001338582"/>
    </source>
</evidence>
<dbReference type="CDD" id="cd02958">
    <property type="entry name" value="UAS"/>
    <property type="match status" value="1"/>
</dbReference>
<dbReference type="GO" id="GO:0043130">
    <property type="term" value="F:ubiquitin binding"/>
    <property type="evidence" value="ECO:0007669"/>
    <property type="project" value="TreeGrafter"/>
</dbReference>
<evidence type="ECO:0000313" key="3">
    <source>
        <dbReference type="EMBL" id="WPK24869.1"/>
    </source>
</evidence>
<reference evidence="3 4" key="1">
    <citation type="submission" date="2023-10" db="EMBL/GenBank/DDBJ databases">
        <title>Draft Genome Sequence of Candida saopaulonensis from a very Premature Infant with Sepsis.</title>
        <authorList>
            <person name="Ning Y."/>
            <person name="Dai R."/>
            <person name="Xiao M."/>
            <person name="Xu Y."/>
            <person name="Yan Q."/>
            <person name="Zhang L."/>
        </authorList>
    </citation>
    <scope>NUCLEOTIDE SEQUENCE [LARGE SCALE GENOMIC DNA]</scope>
    <source>
        <strain evidence="3 4">19XY460</strain>
    </source>
</reference>
<dbReference type="SMART" id="SM00594">
    <property type="entry name" value="UAS"/>
    <property type="match status" value="1"/>
</dbReference>
<evidence type="ECO:0000259" key="2">
    <source>
        <dbReference type="PROSITE" id="PS50033"/>
    </source>
</evidence>
<dbReference type="EMBL" id="CP138895">
    <property type="protein sequence ID" value="WPK24869.1"/>
    <property type="molecule type" value="Genomic_DNA"/>
</dbReference>
<keyword evidence="4" id="KW-1185">Reference proteome</keyword>
<name>A0AAX4H8W5_9ASCO</name>
<feature type="region of interest" description="Disordered" evidence="1">
    <location>
        <begin position="115"/>
        <end position="142"/>
    </location>
</feature>
<dbReference type="Pfam" id="PF14555">
    <property type="entry name" value="UBA_4"/>
    <property type="match status" value="1"/>
</dbReference>
<dbReference type="InterPro" id="IPR029071">
    <property type="entry name" value="Ubiquitin-like_domsf"/>
</dbReference>
<sequence>MDDNIATFLAFTATEDTAVAKQFLELSGNNVEYAVQLFMESGTTNSSHDADLAQRLQQEAYQDNVREADTNVHRHETLQDSFGSFASPFTNPMTAANAIFGRGRTGVFNQRFEELDDEDEDEDPYNDDDYDNDEIDYDDEPQEIDDGSEIEEIDGHISTNPIVVEIDLDSDEQSSSLARNTGGSSAPVSRRARRREDHLLELNLTQRRLADLFKPPFDIMSRISLDDAKIIGRRDKKWILVNIQDQSEFQCQVLNRDFWSNADVKHMVKENFVFLQYQVDSPWGEMFSNFYHVTEYPYICILDPLTGERVRQWPSGLVPDVTDWLSDVELFLEKFSLGSGAQNPHAEHEVRFDPDAMSEEQQLEYALRQSVANEESQTQTIEAQEKEEEEQDPFKSIQSIDHEEPSGGSITRVQVRFPTGKRLVHKFDLETDKVLNLYQWLKFVLSQDDGSTFGIGPDDIFQLSCVGRSNPLIESLEDSIGQAGLKNASVLVEKC</sequence>
<dbReference type="AlphaFoldDB" id="A0AAX4H8W5"/>
<organism evidence="3 4">
    <name type="scientific">Australozyma saopauloensis</name>
    <dbReference type="NCBI Taxonomy" id="291208"/>
    <lineage>
        <taxon>Eukaryota</taxon>
        <taxon>Fungi</taxon>
        <taxon>Dikarya</taxon>
        <taxon>Ascomycota</taxon>
        <taxon>Saccharomycotina</taxon>
        <taxon>Pichiomycetes</taxon>
        <taxon>Metschnikowiaceae</taxon>
        <taxon>Australozyma</taxon>
    </lineage>
</organism>
<dbReference type="Pfam" id="PF00789">
    <property type="entry name" value="UBX"/>
    <property type="match status" value="1"/>
</dbReference>
<dbReference type="GO" id="GO:0005634">
    <property type="term" value="C:nucleus"/>
    <property type="evidence" value="ECO:0007669"/>
    <property type="project" value="TreeGrafter"/>
</dbReference>
<dbReference type="Pfam" id="PF13899">
    <property type="entry name" value="Thioredoxin_7"/>
    <property type="match status" value="1"/>
</dbReference>
<dbReference type="GO" id="GO:0043161">
    <property type="term" value="P:proteasome-mediated ubiquitin-dependent protein catabolic process"/>
    <property type="evidence" value="ECO:0007669"/>
    <property type="project" value="TreeGrafter"/>
</dbReference>
<dbReference type="SUPFAM" id="SSF54236">
    <property type="entry name" value="Ubiquitin-like"/>
    <property type="match status" value="1"/>
</dbReference>
<feature type="compositionally biased region" description="Polar residues" evidence="1">
    <location>
        <begin position="173"/>
        <end position="187"/>
    </location>
</feature>
<evidence type="ECO:0000256" key="1">
    <source>
        <dbReference type="SAM" id="MobiDB-lite"/>
    </source>
</evidence>
<dbReference type="GeneID" id="88173229"/>